<dbReference type="InterPro" id="IPR050508">
    <property type="entry name" value="Methyltransf_Superfamily"/>
</dbReference>
<comment type="caution">
    <text evidence="3">The sequence shown here is derived from an EMBL/GenBank/DDBJ whole genome shotgun (WGS) entry which is preliminary data.</text>
</comment>
<dbReference type="EMBL" id="JAGFNZ010000003">
    <property type="protein sequence ID" value="MBW7573115.1"/>
    <property type="molecule type" value="Genomic_DNA"/>
</dbReference>
<proteinExistence type="predicted"/>
<evidence type="ECO:0000313" key="3">
    <source>
        <dbReference type="EMBL" id="MBW7573115.1"/>
    </source>
</evidence>
<dbReference type="PANTHER" id="PTHR42912">
    <property type="entry name" value="METHYLTRANSFERASE"/>
    <property type="match status" value="1"/>
</dbReference>
<evidence type="ECO:0000259" key="2">
    <source>
        <dbReference type="Pfam" id="PF21302"/>
    </source>
</evidence>
<keyword evidence="3" id="KW-0808">Transferase</keyword>
<evidence type="ECO:0000259" key="1">
    <source>
        <dbReference type="Pfam" id="PF13847"/>
    </source>
</evidence>
<dbReference type="RefSeq" id="WP_219965511.1">
    <property type="nucleotide sequence ID" value="NZ_JAGFNZ010000003.1"/>
</dbReference>
<accession>A0ABS7DP94</accession>
<dbReference type="InterPro" id="IPR048647">
    <property type="entry name" value="RlmA_N"/>
</dbReference>
<dbReference type="GO" id="GO:0032259">
    <property type="term" value="P:methylation"/>
    <property type="evidence" value="ECO:0007669"/>
    <property type="project" value="UniProtKB-KW"/>
</dbReference>
<dbReference type="InterPro" id="IPR029063">
    <property type="entry name" value="SAM-dependent_MTases_sf"/>
</dbReference>
<dbReference type="InterPro" id="IPR016718">
    <property type="entry name" value="rRNA_m1G-MeTrfase_A_prd"/>
</dbReference>
<dbReference type="PIRSF" id="PIRSF018249">
    <property type="entry name" value="MyrA_prd"/>
    <property type="match status" value="1"/>
</dbReference>
<dbReference type="PANTHER" id="PTHR42912:SF45">
    <property type="entry name" value="23S RRNA (GUANINE(745)-N(1))-METHYLTRANSFERASE"/>
    <property type="match status" value="1"/>
</dbReference>
<keyword evidence="4" id="KW-1185">Reference proteome</keyword>
<gene>
    <name evidence="3" type="ORF">J5W02_09845</name>
</gene>
<dbReference type="Pfam" id="PF13847">
    <property type="entry name" value="Methyltransf_31"/>
    <property type="match status" value="1"/>
</dbReference>
<dbReference type="SUPFAM" id="SSF53335">
    <property type="entry name" value="S-adenosyl-L-methionine-dependent methyltransferases"/>
    <property type="match status" value="1"/>
</dbReference>
<protein>
    <submittedName>
        <fullName evidence="3">Methyltransferase domain-containing protein</fullName>
    </submittedName>
</protein>
<sequence>MTIFTCPVCGEKLDRLPKACVCPNGHSYDLAAEGYIHLLPPNKMHSKIPGDNKEMIASRRRFLESGAYRLFSDKLNELVCEYSPAKSPIILDAGCGEGYYTGRLCDDLVSHGFAPQVFGFDISKFAVKAAAKKYKQISFAVASSFGIPVSNGAADFVLDVFAPVVESELNRVLKPGGTLILAVPGRRHLYGLKEILYDAPYENESIEAEYGGFQFLNRVPVETDAEITGNQMIQDLFTMTPYYYKTGQDGAERLKQVRTLQTHLEFDFLIYKKVGENCISTES</sequence>
<dbReference type="InterPro" id="IPR025714">
    <property type="entry name" value="Methyltranfer_dom"/>
</dbReference>
<reference evidence="3 4" key="1">
    <citation type="submission" date="2021-03" db="EMBL/GenBank/DDBJ databases">
        <title>Caproiciproducens sp. nov. isolated from feces of cow.</title>
        <authorList>
            <person name="Choi J.-Y."/>
        </authorList>
    </citation>
    <scope>NUCLEOTIDE SEQUENCE [LARGE SCALE GENOMIC DNA]</scope>
    <source>
        <strain evidence="3 4">AGMB10547</strain>
    </source>
</reference>
<evidence type="ECO:0000313" key="4">
    <source>
        <dbReference type="Proteomes" id="UP000719942"/>
    </source>
</evidence>
<dbReference type="Gene3D" id="3.40.50.150">
    <property type="entry name" value="Vaccinia Virus protein VP39"/>
    <property type="match status" value="1"/>
</dbReference>
<dbReference type="CDD" id="cd02440">
    <property type="entry name" value="AdoMet_MTases"/>
    <property type="match status" value="1"/>
</dbReference>
<dbReference type="Pfam" id="PF21302">
    <property type="entry name" value="Zn_ribbon_RlmA"/>
    <property type="match status" value="1"/>
</dbReference>
<feature type="domain" description="23S rRNA (guanine(745)-N(1))-methyltransferase N-terminal" evidence="2">
    <location>
        <begin position="4"/>
        <end position="47"/>
    </location>
</feature>
<organism evidence="3 4">
    <name type="scientific">Caproiciproducens faecalis</name>
    <dbReference type="NCBI Taxonomy" id="2820301"/>
    <lineage>
        <taxon>Bacteria</taxon>
        <taxon>Bacillati</taxon>
        <taxon>Bacillota</taxon>
        <taxon>Clostridia</taxon>
        <taxon>Eubacteriales</taxon>
        <taxon>Acutalibacteraceae</taxon>
        <taxon>Caproiciproducens</taxon>
    </lineage>
</organism>
<dbReference type="GO" id="GO:0008168">
    <property type="term" value="F:methyltransferase activity"/>
    <property type="evidence" value="ECO:0007669"/>
    <property type="project" value="UniProtKB-KW"/>
</dbReference>
<feature type="domain" description="Methyltransferase" evidence="1">
    <location>
        <begin position="90"/>
        <end position="190"/>
    </location>
</feature>
<keyword evidence="3" id="KW-0489">Methyltransferase</keyword>
<dbReference type="Proteomes" id="UP000719942">
    <property type="component" value="Unassembled WGS sequence"/>
</dbReference>
<name>A0ABS7DP94_9FIRM</name>